<evidence type="ECO:0000313" key="6">
    <source>
        <dbReference type="Proteomes" id="UP001218638"/>
    </source>
</evidence>
<evidence type="ECO:0000256" key="3">
    <source>
        <dbReference type="ARBA" id="ARBA00023163"/>
    </source>
</evidence>
<dbReference type="KEGG" id="slom:PXH66_12540"/>
<feature type="domain" description="HTH lacI-type" evidence="4">
    <location>
        <begin position="5"/>
        <end position="59"/>
    </location>
</feature>
<keyword evidence="6" id="KW-1185">Reference proteome</keyword>
<accession>A0AAE9ZVC7</accession>
<organism evidence="5 6">
    <name type="scientific">Synoicihabitans lomoniglobus</name>
    <dbReference type="NCBI Taxonomy" id="2909285"/>
    <lineage>
        <taxon>Bacteria</taxon>
        <taxon>Pseudomonadati</taxon>
        <taxon>Verrucomicrobiota</taxon>
        <taxon>Opitutia</taxon>
        <taxon>Opitutales</taxon>
        <taxon>Opitutaceae</taxon>
        <taxon>Synoicihabitans</taxon>
    </lineage>
</organism>
<evidence type="ECO:0000259" key="4">
    <source>
        <dbReference type="PROSITE" id="PS50932"/>
    </source>
</evidence>
<dbReference type="PANTHER" id="PTHR30146:SF109">
    <property type="entry name" value="HTH-TYPE TRANSCRIPTIONAL REGULATOR GALS"/>
    <property type="match status" value="1"/>
</dbReference>
<dbReference type="CDD" id="cd01392">
    <property type="entry name" value="HTH_LacI"/>
    <property type="match status" value="1"/>
</dbReference>
<keyword evidence="3" id="KW-0804">Transcription</keyword>
<evidence type="ECO:0000256" key="1">
    <source>
        <dbReference type="ARBA" id="ARBA00023015"/>
    </source>
</evidence>
<dbReference type="GO" id="GO:0000976">
    <property type="term" value="F:transcription cis-regulatory region binding"/>
    <property type="evidence" value="ECO:0007669"/>
    <property type="project" value="TreeGrafter"/>
</dbReference>
<name>A0AAE9ZVC7_9BACT</name>
<protein>
    <submittedName>
        <fullName evidence="5">LacI family DNA-binding transcriptional regulator</fullName>
    </submittedName>
</protein>
<proteinExistence type="predicted"/>
<dbReference type="GO" id="GO:0003700">
    <property type="term" value="F:DNA-binding transcription factor activity"/>
    <property type="evidence" value="ECO:0007669"/>
    <property type="project" value="TreeGrafter"/>
</dbReference>
<dbReference type="Gene3D" id="1.10.260.40">
    <property type="entry name" value="lambda repressor-like DNA-binding domains"/>
    <property type="match status" value="1"/>
</dbReference>
<gene>
    <name evidence="5" type="ORF">PXH66_12540</name>
</gene>
<dbReference type="RefSeq" id="WP_330928810.1">
    <property type="nucleotide sequence ID" value="NZ_CP119075.1"/>
</dbReference>
<dbReference type="PANTHER" id="PTHR30146">
    <property type="entry name" value="LACI-RELATED TRANSCRIPTIONAL REPRESSOR"/>
    <property type="match status" value="1"/>
</dbReference>
<dbReference type="SMART" id="SM00354">
    <property type="entry name" value="HTH_LACI"/>
    <property type="match status" value="1"/>
</dbReference>
<dbReference type="SUPFAM" id="SSF47413">
    <property type="entry name" value="lambda repressor-like DNA-binding domains"/>
    <property type="match status" value="1"/>
</dbReference>
<evidence type="ECO:0000256" key="2">
    <source>
        <dbReference type="ARBA" id="ARBA00023125"/>
    </source>
</evidence>
<sequence length="216" mass="24058">MNRRVTQQDIADRLGMHKSTVSLALRDNPGIALATRQRVRAMGLEMGYRPDPALATLARQRWAGHETGSGAAFAYLVDSRMDNAFMHRRFMPAARARAEARGYVLHEFDIGDYPSMKALSRVLHNRGIRGLLVPQFAHTDGPGILDLPLSNFTVICLDLGWVATPFHIVAPDMFAATRMAWHETNRRGYQRIGGAILSHTPRAVDDSTRYGASIDF</sequence>
<dbReference type="EMBL" id="CP119075">
    <property type="protein sequence ID" value="WED63158.1"/>
    <property type="molecule type" value="Genomic_DNA"/>
</dbReference>
<dbReference type="AlphaFoldDB" id="A0AAE9ZVC7"/>
<dbReference type="PROSITE" id="PS50932">
    <property type="entry name" value="HTH_LACI_2"/>
    <property type="match status" value="1"/>
</dbReference>
<dbReference type="InterPro" id="IPR010982">
    <property type="entry name" value="Lambda_DNA-bd_dom_sf"/>
</dbReference>
<keyword evidence="1" id="KW-0805">Transcription regulation</keyword>
<dbReference type="InterPro" id="IPR000843">
    <property type="entry name" value="HTH_LacI"/>
</dbReference>
<keyword evidence="2 5" id="KW-0238">DNA-binding</keyword>
<reference evidence="5" key="1">
    <citation type="submission" date="2023-03" db="EMBL/GenBank/DDBJ databases">
        <title>Lomoglobus Profundus gen. nov., sp. nov., a novel member of the phylum Verrucomicrobia, isolated from deep-marine sediment of South China Sea.</title>
        <authorList>
            <person name="Ahmad T."/>
            <person name="Ishaq S.E."/>
            <person name="Wang F."/>
        </authorList>
    </citation>
    <scope>NUCLEOTIDE SEQUENCE</scope>
    <source>
        <strain evidence="5">LMO-M01</strain>
    </source>
</reference>
<dbReference type="Pfam" id="PF00356">
    <property type="entry name" value="LacI"/>
    <property type="match status" value="1"/>
</dbReference>
<dbReference type="Proteomes" id="UP001218638">
    <property type="component" value="Chromosome"/>
</dbReference>
<evidence type="ECO:0000313" key="5">
    <source>
        <dbReference type="EMBL" id="WED63158.1"/>
    </source>
</evidence>